<evidence type="ECO:0000313" key="4">
    <source>
        <dbReference type="Proteomes" id="UP000676194"/>
    </source>
</evidence>
<evidence type="ECO:0000313" key="3">
    <source>
        <dbReference type="EMBL" id="QVL33150.1"/>
    </source>
</evidence>
<keyword evidence="4" id="KW-1185">Reference proteome</keyword>
<name>A0A8E6B6S1_9BACT</name>
<accession>A0A8E6B6S1</accession>
<dbReference type="KEGG" id="tsph:KIH39_04325"/>
<protein>
    <submittedName>
        <fullName evidence="3">Uncharacterized protein</fullName>
    </submittedName>
</protein>
<proteinExistence type="predicted"/>
<evidence type="ECO:0000256" key="2">
    <source>
        <dbReference type="SAM" id="SignalP"/>
    </source>
</evidence>
<dbReference type="RefSeq" id="WP_213498040.1">
    <property type="nucleotide sequence ID" value="NZ_CP074694.1"/>
</dbReference>
<reference evidence="3" key="1">
    <citation type="submission" date="2021-05" db="EMBL/GenBank/DDBJ databases">
        <title>Complete genome sequence of the cellulolytic planctomycete Telmatocola sphagniphila SP2T and characterization of the first cellulase from planctomycetes.</title>
        <authorList>
            <person name="Rakitin A.L."/>
            <person name="Beletsky A.V."/>
            <person name="Naumoff D.G."/>
            <person name="Kulichevskaya I.S."/>
            <person name="Mardanov A.V."/>
            <person name="Ravin N.V."/>
            <person name="Dedysh S.N."/>
        </authorList>
    </citation>
    <scope>NUCLEOTIDE SEQUENCE</scope>
    <source>
        <strain evidence="3">SP2T</strain>
    </source>
</reference>
<keyword evidence="2" id="KW-0732">Signal</keyword>
<dbReference type="EMBL" id="CP074694">
    <property type="protein sequence ID" value="QVL33150.1"/>
    <property type="molecule type" value="Genomic_DNA"/>
</dbReference>
<feature type="signal peptide" evidence="2">
    <location>
        <begin position="1"/>
        <end position="27"/>
    </location>
</feature>
<evidence type="ECO:0000256" key="1">
    <source>
        <dbReference type="SAM" id="MobiDB-lite"/>
    </source>
</evidence>
<organism evidence="3 4">
    <name type="scientific">Telmatocola sphagniphila</name>
    <dbReference type="NCBI Taxonomy" id="1123043"/>
    <lineage>
        <taxon>Bacteria</taxon>
        <taxon>Pseudomonadati</taxon>
        <taxon>Planctomycetota</taxon>
        <taxon>Planctomycetia</taxon>
        <taxon>Gemmatales</taxon>
        <taxon>Gemmataceae</taxon>
    </lineage>
</organism>
<dbReference type="AlphaFoldDB" id="A0A8E6B6S1"/>
<feature type="chain" id="PRO_5034764507" evidence="2">
    <location>
        <begin position="28"/>
        <end position="298"/>
    </location>
</feature>
<gene>
    <name evidence="3" type="ORF">KIH39_04325</name>
</gene>
<feature type="region of interest" description="Disordered" evidence="1">
    <location>
        <begin position="239"/>
        <end position="271"/>
    </location>
</feature>
<dbReference type="Proteomes" id="UP000676194">
    <property type="component" value="Chromosome"/>
</dbReference>
<sequence>MKGMPMRVNCWLLIVSSLCSICMNSNADEPLARPIEIPPPNFSDSAPAAETAKPGTSCYEGVLSRLRVIPMDCCRLANPSKYPAVVPWLAEACRTETQKSPVVAVQYVEPVQVAAAAAAAPVPAHCEECKQGGLQPHAHFSLFGLARVHTPCPANGVLTPYVNIKGHRTAAEKQACDPFKKDKGCNTCVDKSYLTQFDRPVIEKSFNRDTPNPPRAYKLLAGSQRCDVIIKDPEYTGSLEPTPGLYQPLVPKHGSQTTTPSAEKPKVEETQKVFVNRKTEPKAEIPVIKTRFSVDQNK</sequence>